<sequence length="190" mass="20966">MHAFRALLTLLLLPLTSLGAPTETPSAIESEVDSEWAVATVEVGPNAVEARAAPIIVIARLISLIDMVFDLVGSLEDDEEREVAFIRDTINALRAEYPAYNVLVYHDEPGREKSTRLYPVSVGNTWVCQHAERDRTFGTKGYEVCLVIAGRFVQGKNQDGGFRNWGWRSRAQGGCVDRPGGGKQLDFCEI</sequence>
<dbReference type="AlphaFoldDB" id="A0AA40CJH9"/>
<comment type="caution">
    <text evidence="2">The sequence shown here is derived from an EMBL/GenBank/DDBJ whole genome shotgun (WGS) entry which is preliminary data.</text>
</comment>
<feature type="chain" id="PRO_5041409078" evidence="1">
    <location>
        <begin position="20"/>
        <end position="190"/>
    </location>
</feature>
<keyword evidence="3" id="KW-1185">Reference proteome</keyword>
<evidence type="ECO:0000256" key="1">
    <source>
        <dbReference type="SAM" id="SignalP"/>
    </source>
</evidence>
<dbReference type="Proteomes" id="UP001174936">
    <property type="component" value="Unassembled WGS sequence"/>
</dbReference>
<keyword evidence="1" id="KW-0732">Signal</keyword>
<protein>
    <submittedName>
        <fullName evidence="2">Uncharacterized protein</fullName>
    </submittedName>
</protein>
<gene>
    <name evidence="2" type="ORF">B0T16DRAFT_497499</name>
</gene>
<dbReference type="EMBL" id="JAULSV010000007">
    <property type="protein sequence ID" value="KAK0639394.1"/>
    <property type="molecule type" value="Genomic_DNA"/>
</dbReference>
<evidence type="ECO:0000313" key="2">
    <source>
        <dbReference type="EMBL" id="KAK0639394.1"/>
    </source>
</evidence>
<feature type="signal peptide" evidence="1">
    <location>
        <begin position="1"/>
        <end position="19"/>
    </location>
</feature>
<accession>A0AA40CJH9</accession>
<name>A0AA40CJH9_9PEZI</name>
<proteinExistence type="predicted"/>
<evidence type="ECO:0000313" key="3">
    <source>
        <dbReference type="Proteomes" id="UP001174936"/>
    </source>
</evidence>
<reference evidence="2" key="1">
    <citation type="submission" date="2023-06" db="EMBL/GenBank/DDBJ databases">
        <title>Genome-scale phylogeny and comparative genomics of the fungal order Sordariales.</title>
        <authorList>
            <consortium name="Lawrence Berkeley National Laboratory"/>
            <person name="Hensen N."/>
            <person name="Bonometti L."/>
            <person name="Westerberg I."/>
            <person name="Brannstrom I.O."/>
            <person name="Guillou S."/>
            <person name="Cros-Aarteil S."/>
            <person name="Calhoun S."/>
            <person name="Haridas S."/>
            <person name="Kuo A."/>
            <person name="Mondo S."/>
            <person name="Pangilinan J."/>
            <person name="Riley R."/>
            <person name="Labutti K."/>
            <person name="Andreopoulos B."/>
            <person name="Lipzen A."/>
            <person name="Chen C."/>
            <person name="Yanf M."/>
            <person name="Daum C."/>
            <person name="Ng V."/>
            <person name="Clum A."/>
            <person name="Steindorff A."/>
            <person name="Ohm R."/>
            <person name="Martin F."/>
            <person name="Silar P."/>
            <person name="Natvig D."/>
            <person name="Lalanne C."/>
            <person name="Gautier V."/>
            <person name="Ament-Velasquez S.L."/>
            <person name="Kruys A."/>
            <person name="Hutchinson M.I."/>
            <person name="Powell A.J."/>
            <person name="Barry K."/>
            <person name="Miller A.N."/>
            <person name="Grigoriev I.V."/>
            <person name="Debuchy R."/>
            <person name="Gladieux P."/>
            <person name="Thoren M.H."/>
            <person name="Johannesson H."/>
        </authorList>
    </citation>
    <scope>NUCLEOTIDE SEQUENCE</scope>
    <source>
        <strain evidence="2">SMH2532-1</strain>
    </source>
</reference>
<organism evidence="2 3">
    <name type="scientific">Cercophora newfieldiana</name>
    <dbReference type="NCBI Taxonomy" id="92897"/>
    <lineage>
        <taxon>Eukaryota</taxon>
        <taxon>Fungi</taxon>
        <taxon>Dikarya</taxon>
        <taxon>Ascomycota</taxon>
        <taxon>Pezizomycotina</taxon>
        <taxon>Sordariomycetes</taxon>
        <taxon>Sordariomycetidae</taxon>
        <taxon>Sordariales</taxon>
        <taxon>Lasiosphaeriaceae</taxon>
        <taxon>Cercophora</taxon>
    </lineage>
</organism>